<comment type="caution">
    <text evidence="2">The sequence shown here is derived from an EMBL/GenBank/DDBJ whole genome shotgun (WGS) entry which is preliminary data.</text>
</comment>
<keyword evidence="1" id="KW-1133">Transmembrane helix</keyword>
<accession>A0A8S1TZ20</accession>
<feature type="transmembrane region" description="Helical" evidence="1">
    <location>
        <begin position="83"/>
        <end position="100"/>
    </location>
</feature>
<keyword evidence="3" id="KW-1185">Reference proteome</keyword>
<keyword evidence="1" id="KW-0812">Transmembrane</keyword>
<evidence type="ECO:0008006" key="4">
    <source>
        <dbReference type="Google" id="ProtNLM"/>
    </source>
</evidence>
<dbReference type="AlphaFoldDB" id="A0A8S1TZ20"/>
<protein>
    <recommendedName>
        <fullName evidence="4">Transmembrane protein</fullName>
    </recommendedName>
</protein>
<keyword evidence="1" id="KW-0472">Membrane</keyword>
<gene>
    <name evidence="2" type="ORF">POCTA_138.1.T0350033</name>
</gene>
<name>A0A8S1TZ20_PAROT</name>
<sequence length="233" mass="28085">MSRFSFTNKNSRCYAEVRIHDSFLITDYQIIKQVKKCSSSYETVDGIEVIQLNKWRVAQSREQEQTMESMHGKNQKFKNNSDAFSLQYQFVAGYGIIWYIKIKEDRQTLVRMYMKKMMTSCMDLGGDEVWIFLFWKACQIGILFFIRGSILRFVNFVSDSLINRRMYLAINTKRAQTLRQRRPFIQFIDSVMQVIKKMKMYNSLQTPIQIKYYFRILKGLQYYYHNQLYQKAY</sequence>
<dbReference type="EMBL" id="CAJJDP010000035">
    <property type="protein sequence ID" value="CAD8158135.1"/>
    <property type="molecule type" value="Genomic_DNA"/>
</dbReference>
<evidence type="ECO:0000313" key="2">
    <source>
        <dbReference type="EMBL" id="CAD8158135.1"/>
    </source>
</evidence>
<dbReference type="Proteomes" id="UP000683925">
    <property type="component" value="Unassembled WGS sequence"/>
</dbReference>
<organism evidence="2 3">
    <name type="scientific">Paramecium octaurelia</name>
    <dbReference type="NCBI Taxonomy" id="43137"/>
    <lineage>
        <taxon>Eukaryota</taxon>
        <taxon>Sar</taxon>
        <taxon>Alveolata</taxon>
        <taxon>Ciliophora</taxon>
        <taxon>Intramacronucleata</taxon>
        <taxon>Oligohymenophorea</taxon>
        <taxon>Peniculida</taxon>
        <taxon>Parameciidae</taxon>
        <taxon>Paramecium</taxon>
    </lineage>
</organism>
<evidence type="ECO:0000256" key="1">
    <source>
        <dbReference type="SAM" id="Phobius"/>
    </source>
</evidence>
<feature type="transmembrane region" description="Helical" evidence="1">
    <location>
        <begin position="129"/>
        <end position="146"/>
    </location>
</feature>
<reference evidence="2" key="1">
    <citation type="submission" date="2021-01" db="EMBL/GenBank/DDBJ databases">
        <authorList>
            <consortium name="Genoscope - CEA"/>
            <person name="William W."/>
        </authorList>
    </citation>
    <scope>NUCLEOTIDE SEQUENCE</scope>
</reference>
<proteinExistence type="predicted"/>
<dbReference type="OrthoDB" id="10584284at2759"/>
<evidence type="ECO:0000313" key="3">
    <source>
        <dbReference type="Proteomes" id="UP000683925"/>
    </source>
</evidence>